<protein>
    <recommendedName>
        <fullName evidence="7">WRKY domain-containing protein</fullName>
    </recommendedName>
</protein>
<dbReference type="Proteomes" id="UP000636709">
    <property type="component" value="Unassembled WGS sequence"/>
</dbReference>
<evidence type="ECO:0000259" key="7">
    <source>
        <dbReference type="PROSITE" id="PS50811"/>
    </source>
</evidence>
<feature type="compositionally biased region" description="Basic residues" evidence="6">
    <location>
        <begin position="296"/>
        <end position="305"/>
    </location>
</feature>
<accession>A0A835F3S2</accession>
<evidence type="ECO:0000256" key="5">
    <source>
        <dbReference type="ARBA" id="ARBA00023242"/>
    </source>
</evidence>
<dbReference type="GO" id="GO:0005634">
    <property type="term" value="C:nucleus"/>
    <property type="evidence" value="ECO:0007669"/>
    <property type="project" value="UniProtKB-SubCell"/>
</dbReference>
<gene>
    <name evidence="8" type="ORF">HU200_018950</name>
</gene>
<dbReference type="Pfam" id="PF03106">
    <property type="entry name" value="WRKY"/>
    <property type="match status" value="1"/>
</dbReference>
<keyword evidence="2" id="KW-0805">Transcription regulation</keyword>
<evidence type="ECO:0000256" key="3">
    <source>
        <dbReference type="ARBA" id="ARBA00023125"/>
    </source>
</evidence>
<keyword evidence="5" id="KW-0539">Nucleus</keyword>
<dbReference type="InterPro" id="IPR044810">
    <property type="entry name" value="WRKY_plant"/>
</dbReference>
<comment type="caution">
    <text evidence="8">The sequence shown here is derived from an EMBL/GenBank/DDBJ whole genome shotgun (WGS) entry which is preliminary data.</text>
</comment>
<dbReference type="PANTHER" id="PTHR31221:SF111">
    <property type="entry name" value="WRKY TRANSCRIPTION FACTOR 43-RELATED"/>
    <property type="match status" value="1"/>
</dbReference>
<name>A0A835F3S2_9POAL</name>
<dbReference type="OrthoDB" id="1921377at2759"/>
<dbReference type="GO" id="GO:0043565">
    <property type="term" value="F:sequence-specific DNA binding"/>
    <property type="evidence" value="ECO:0007669"/>
    <property type="project" value="InterPro"/>
</dbReference>
<evidence type="ECO:0000313" key="9">
    <source>
        <dbReference type="Proteomes" id="UP000636709"/>
    </source>
</evidence>
<keyword evidence="4" id="KW-0804">Transcription</keyword>
<reference evidence="8" key="1">
    <citation type="submission" date="2020-07" db="EMBL/GenBank/DDBJ databases">
        <title>Genome sequence and genetic diversity analysis of an under-domesticated orphan crop, white fonio (Digitaria exilis).</title>
        <authorList>
            <person name="Bennetzen J.L."/>
            <person name="Chen S."/>
            <person name="Ma X."/>
            <person name="Wang X."/>
            <person name="Yssel A.E.J."/>
            <person name="Chaluvadi S.R."/>
            <person name="Johnson M."/>
            <person name="Gangashetty P."/>
            <person name="Hamidou F."/>
            <person name="Sanogo M.D."/>
            <person name="Zwaenepoel A."/>
            <person name="Wallace J."/>
            <person name="Van De Peer Y."/>
            <person name="Van Deynze A."/>
        </authorList>
    </citation>
    <scope>NUCLEOTIDE SEQUENCE</scope>
    <source>
        <tissue evidence="8">Leaves</tissue>
    </source>
</reference>
<dbReference type="InterPro" id="IPR003657">
    <property type="entry name" value="WRKY_dom"/>
</dbReference>
<dbReference type="GO" id="GO:0003700">
    <property type="term" value="F:DNA-binding transcription factor activity"/>
    <property type="evidence" value="ECO:0007669"/>
    <property type="project" value="InterPro"/>
</dbReference>
<feature type="region of interest" description="Disordered" evidence="6">
    <location>
        <begin position="159"/>
        <end position="183"/>
    </location>
</feature>
<feature type="domain" description="WRKY" evidence="7">
    <location>
        <begin position="308"/>
        <end position="370"/>
    </location>
</feature>
<proteinExistence type="predicted"/>
<dbReference type="Gene3D" id="2.20.25.80">
    <property type="entry name" value="WRKY domain"/>
    <property type="match status" value="1"/>
</dbReference>
<evidence type="ECO:0000256" key="4">
    <source>
        <dbReference type="ARBA" id="ARBA00023163"/>
    </source>
</evidence>
<dbReference type="AlphaFoldDB" id="A0A835F3S2"/>
<comment type="subcellular location">
    <subcellularLocation>
        <location evidence="1">Nucleus</location>
    </subcellularLocation>
</comment>
<dbReference type="SUPFAM" id="SSF118290">
    <property type="entry name" value="WRKY DNA-binding domain"/>
    <property type="match status" value="1"/>
</dbReference>
<keyword evidence="9" id="KW-1185">Reference proteome</keyword>
<dbReference type="PROSITE" id="PS50811">
    <property type="entry name" value="WRKY"/>
    <property type="match status" value="1"/>
</dbReference>
<dbReference type="SMART" id="SM00774">
    <property type="entry name" value="WRKY"/>
    <property type="match status" value="1"/>
</dbReference>
<evidence type="ECO:0000256" key="1">
    <source>
        <dbReference type="ARBA" id="ARBA00004123"/>
    </source>
</evidence>
<evidence type="ECO:0000313" key="8">
    <source>
        <dbReference type="EMBL" id="KAF8727348.1"/>
    </source>
</evidence>
<organism evidence="8 9">
    <name type="scientific">Digitaria exilis</name>
    <dbReference type="NCBI Taxonomy" id="1010633"/>
    <lineage>
        <taxon>Eukaryota</taxon>
        <taxon>Viridiplantae</taxon>
        <taxon>Streptophyta</taxon>
        <taxon>Embryophyta</taxon>
        <taxon>Tracheophyta</taxon>
        <taxon>Spermatophyta</taxon>
        <taxon>Magnoliopsida</taxon>
        <taxon>Liliopsida</taxon>
        <taxon>Poales</taxon>
        <taxon>Poaceae</taxon>
        <taxon>PACMAD clade</taxon>
        <taxon>Panicoideae</taxon>
        <taxon>Panicodae</taxon>
        <taxon>Paniceae</taxon>
        <taxon>Anthephorinae</taxon>
        <taxon>Digitaria</taxon>
    </lineage>
</organism>
<feature type="region of interest" description="Disordered" evidence="6">
    <location>
        <begin position="273"/>
        <end position="312"/>
    </location>
</feature>
<sequence length="396" mass="42522">MMDADLYPSDGCEPEDPPPLEKTLMPKSPLYNHAPEGSVHHAAIPHRKLFIYTLSPSLVGFGPPTPSNRMASSQATNAQVYSDPVTFFNGLRNSIVDHSTQTAPTYVSTSQSSTLSVYPASMQWLGYGRWPSPRRSPRSVPPADLTSDAQRTFAQRFSPSGVLPSHRHPTRHAHTVDTPRTTQPMENTLLPGYLAVPEPTVAAPPQLETTQQTCTIDATALGSLQQGAPSCPPALVDWASLLLPRAPAGSLHDMSSGGGGVEMAVAACSGAAASSSTAGGDGDKQQAMKAGGKGGGGRRKRKKASRPRESDILDDGYRWRKYGQKAVKNSASYYRCTHHTCNVKKQVQRLAKDTSIVVTTYEGVHNHPCEKLMEALSPILKQLQLLSQLQSSSSSL</sequence>
<dbReference type="PANTHER" id="PTHR31221">
    <property type="entry name" value="WRKY TRANSCRIPTION FACTOR PROTEIN 1-RELATED"/>
    <property type="match status" value="1"/>
</dbReference>
<evidence type="ECO:0000256" key="2">
    <source>
        <dbReference type="ARBA" id="ARBA00023015"/>
    </source>
</evidence>
<dbReference type="EMBL" id="JACEFO010001644">
    <property type="protein sequence ID" value="KAF8727348.1"/>
    <property type="molecule type" value="Genomic_DNA"/>
</dbReference>
<feature type="region of interest" description="Disordered" evidence="6">
    <location>
        <begin position="1"/>
        <end position="24"/>
    </location>
</feature>
<keyword evidence="3" id="KW-0238">DNA-binding</keyword>
<evidence type="ECO:0000256" key="6">
    <source>
        <dbReference type="SAM" id="MobiDB-lite"/>
    </source>
</evidence>
<dbReference type="InterPro" id="IPR036576">
    <property type="entry name" value="WRKY_dom_sf"/>
</dbReference>